<dbReference type="EMBL" id="CP043765">
    <property type="protein sequence ID" value="QUS47109.1"/>
    <property type="molecule type" value="Genomic_DNA"/>
</dbReference>
<organism evidence="1">
    <name type="scientific">Salmonella enterica subsp. enterica serovar Dessau</name>
    <dbReference type="NCBI Taxonomy" id="2564349"/>
    <lineage>
        <taxon>Bacteria</taxon>
        <taxon>Pseudomonadati</taxon>
        <taxon>Pseudomonadota</taxon>
        <taxon>Gammaproteobacteria</taxon>
        <taxon>Enterobacterales</taxon>
        <taxon>Enterobacteriaceae</taxon>
        <taxon>Salmonella</taxon>
    </lineage>
</organism>
<dbReference type="Pfam" id="PF03692">
    <property type="entry name" value="CxxCxxCC"/>
    <property type="match status" value="1"/>
</dbReference>
<dbReference type="InterPro" id="IPR005358">
    <property type="entry name" value="Puta_zinc/iron-chelating_dom"/>
</dbReference>
<dbReference type="AlphaFoldDB" id="A0A8E5MY75"/>
<reference evidence="1" key="1">
    <citation type="submission" date="2019-09" db="EMBL/GenBank/DDBJ databases">
        <title>Characterization of Mobilized Colistin Resistance Gene mcr-9 Carrying Colisitin Resistant Salmonella enterica serotype Senftenberg ST14.</title>
        <authorList>
            <person name="Cha M.-H."/>
            <person name="Woo G.-J."/>
        </authorList>
    </citation>
    <scope>NUCLEOTIDE SEQUENCE</scope>
    <source>
        <strain evidence="1">KUFSE-SAL0043</strain>
    </source>
</reference>
<name>A0A8E5MY75_SALET</name>
<sequence>MAKNVTQWFTSVGGVLAVVAPKGLCPVSLALCMQCGLCCDGTFYGSVVIASDEKERLGRVDLHVVQQDDGSTTMAQPCSALRGCLCSVYADRPASCAKYECSLRKKLSAGGCTPEEAIAKVEKMRELLAAIRSAFDCPPTTSIWERILSLEEPTTDEGKLVAARDYARAIEAVAELLEVGRADFEPRFAGGGSR</sequence>
<accession>A0A8E5MY75</accession>
<proteinExistence type="predicted"/>
<evidence type="ECO:0000313" key="1">
    <source>
        <dbReference type="EMBL" id="QUS47109.1"/>
    </source>
</evidence>
<protein>
    <recommendedName>
        <fullName evidence="2">YkgJ family cysteine cluster protein</fullName>
    </recommendedName>
</protein>
<evidence type="ECO:0008006" key="2">
    <source>
        <dbReference type="Google" id="ProtNLM"/>
    </source>
</evidence>
<gene>
    <name evidence="1" type="ORF">F1331_26340</name>
</gene>